<keyword evidence="5" id="KW-0479">Metal-binding</keyword>
<sequence length="444" mass="51338">MKTRTTHLDIVIILVLSNFFLPTSMSQKKIRRKDYSGYQVHRVNVNSSDHQTLLQTLFQLLEADVWKEPTQFLSHFDVMIPGKSLTMFKDALRDLKLSHSLRIRDVQVLIDDEHVTHGKRHPRRTRRFRFNQYNDYSTIIRFMKYFRRANSDIVSVVQVGITYEGRKIFALKISEKSDRVKPVIWQDALIHAREWVTGSTMLWVANRMVQGYRKGETDSVQLIRNFDWLLVPVWNVDGYLYTWKEDRLWRKSRSESGSMGCRGVDLNRNFLTPNRGGGTSSNYICSGVYQGTTAFSEPETETVSQYLKTLNLAAFISVHSFSQLWMFPFGYTKTHSPDYSDLDFISDHAVRAIYDLHGVTYQQGPVVDKIYKVSGGSVDWAHEKLCVKYAFAVELRDRGEYGFLLPKEDLIPTAEEYFAALKTVGRHLMTTNSTRSSLCNDAIG</sequence>
<keyword evidence="4" id="KW-0645">Protease</keyword>
<keyword evidence="8" id="KW-0862">Zinc</keyword>
<comment type="caution">
    <text evidence="13">The sequence shown here is derived from an EMBL/GenBank/DDBJ whole genome shotgun (WGS) entry which is preliminary data.</text>
</comment>
<dbReference type="PROSITE" id="PS00133">
    <property type="entry name" value="CARBOXYPEPT_ZN_2"/>
    <property type="match status" value="1"/>
</dbReference>
<accession>A0ABP0FXN6</accession>
<dbReference type="PROSITE" id="PS52035">
    <property type="entry name" value="PEPTIDASE_M14"/>
    <property type="match status" value="1"/>
</dbReference>
<evidence type="ECO:0000313" key="13">
    <source>
        <dbReference type="EMBL" id="CAK8682725.1"/>
    </source>
</evidence>
<keyword evidence="7" id="KW-0378">Hydrolase</keyword>
<dbReference type="SUPFAM" id="SSF54897">
    <property type="entry name" value="Protease propeptides/inhibitors"/>
    <property type="match status" value="1"/>
</dbReference>
<dbReference type="InterPro" id="IPR003146">
    <property type="entry name" value="M14A_act_pep"/>
</dbReference>
<evidence type="ECO:0000256" key="9">
    <source>
        <dbReference type="ARBA" id="ARBA00023049"/>
    </source>
</evidence>
<reference evidence="13 14" key="1">
    <citation type="submission" date="2024-02" db="EMBL/GenBank/DDBJ databases">
        <authorList>
            <person name="Daric V."/>
            <person name="Darras S."/>
        </authorList>
    </citation>
    <scope>NUCLEOTIDE SEQUENCE [LARGE SCALE GENOMIC DNA]</scope>
</reference>
<evidence type="ECO:0000256" key="4">
    <source>
        <dbReference type="ARBA" id="ARBA00022670"/>
    </source>
</evidence>
<dbReference type="SUPFAM" id="SSF53187">
    <property type="entry name" value="Zn-dependent exopeptidases"/>
    <property type="match status" value="1"/>
</dbReference>
<comment type="similarity">
    <text evidence="2 11">Belongs to the peptidase M14 family.</text>
</comment>
<keyword evidence="3" id="KW-0121">Carboxypeptidase</keyword>
<protein>
    <recommendedName>
        <fullName evidence="12">Peptidase M14 domain-containing protein</fullName>
    </recommendedName>
</protein>
<dbReference type="CDD" id="cd03860">
    <property type="entry name" value="M14_CP_A-B_like"/>
    <property type="match status" value="1"/>
</dbReference>
<dbReference type="PANTHER" id="PTHR11705">
    <property type="entry name" value="PROTEASE FAMILY M14 CARBOXYPEPTIDASE A,B"/>
    <property type="match status" value="1"/>
</dbReference>
<name>A0ABP0FXN6_CLALP</name>
<keyword evidence="6" id="KW-0732">Signal</keyword>
<evidence type="ECO:0000256" key="11">
    <source>
        <dbReference type="PROSITE-ProRule" id="PRU01379"/>
    </source>
</evidence>
<keyword evidence="10" id="KW-1015">Disulfide bond</keyword>
<dbReference type="Gene3D" id="3.40.630.10">
    <property type="entry name" value="Zn peptidases"/>
    <property type="match status" value="1"/>
</dbReference>
<evidence type="ECO:0000256" key="5">
    <source>
        <dbReference type="ARBA" id="ARBA00022723"/>
    </source>
</evidence>
<gene>
    <name evidence="13" type="ORF">CVLEPA_LOCUS13368</name>
</gene>
<evidence type="ECO:0000256" key="2">
    <source>
        <dbReference type="ARBA" id="ARBA00005988"/>
    </source>
</evidence>
<evidence type="ECO:0000256" key="10">
    <source>
        <dbReference type="ARBA" id="ARBA00023157"/>
    </source>
</evidence>
<proteinExistence type="inferred from homology"/>
<keyword evidence="9" id="KW-0482">Metalloprotease</keyword>
<dbReference type="Pfam" id="PF02244">
    <property type="entry name" value="Propep_M14"/>
    <property type="match status" value="1"/>
</dbReference>
<dbReference type="InterPro" id="IPR057247">
    <property type="entry name" value="CARBOXYPEPT_ZN_2"/>
</dbReference>
<dbReference type="InterPro" id="IPR000834">
    <property type="entry name" value="Peptidase_M14"/>
</dbReference>
<evidence type="ECO:0000256" key="6">
    <source>
        <dbReference type="ARBA" id="ARBA00022729"/>
    </source>
</evidence>
<dbReference type="Pfam" id="PF00246">
    <property type="entry name" value="Peptidase_M14"/>
    <property type="match status" value="1"/>
</dbReference>
<evidence type="ECO:0000256" key="7">
    <source>
        <dbReference type="ARBA" id="ARBA00022801"/>
    </source>
</evidence>
<dbReference type="SMART" id="SM00631">
    <property type="entry name" value="Zn_pept"/>
    <property type="match status" value="1"/>
</dbReference>
<evidence type="ECO:0000259" key="12">
    <source>
        <dbReference type="PROSITE" id="PS52035"/>
    </source>
</evidence>
<dbReference type="PRINTS" id="PR00765">
    <property type="entry name" value="CRBOXYPTASEA"/>
</dbReference>
<dbReference type="InterPro" id="IPR036990">
    <property type="entry name" value="M14A-like_propep"/>
</dbReference>
<evidence type="ECO:0000256" key="3">
    <source>
        <dbReference type="ARBA" id="ARBA00022645"/>
    </source>
</evidence>
<dbReference type="Gene3D" id="3.30.70.340">
    <property type="entry name" value="Metallocarboxypeptidase-like"/>
    <property type="match status" value="1"/>
</dbReference>
<evidence type="ECO:0000313" key="14">
    <source>
        <dbReference type="Proteomes" id="UP001642483"/>
    </source>
</evidence>
<comment type="cofactor">
    <cofactor evidence="1">
        <name>Zn(2+)</name>
        <dbReference type="ChEBI" id="CHEBI:29105"/>
    </cofactor>
</comment>
<evidence type="ECO:0000256" key="1">
    <source>
        <dbReference type="ARBA" id="ARBA00001947"/>
    </source>
</evidence>
<organism evidence="13 14">
    <name type="scientific">Clavelina lepadiformis</name>
    <name type="common">Light-bulb sea squirt</name>
    <name type="synonym">Ascidia lepadiformis</name>
    <dbReference type="NCBI Taxonomy" id="159417"/>
    <lineage>
        <taxon>Eukaryota</taxon>
        <taxon>Metazoa</taxon>
        <taxon>Chordata</taxon>
        <taxon>Tunicata</taxon>
        <taxon>Ascidiacea</taxon>
        <taxon>Aplousobranchia</taxon>
        <taxon>Clavelinidae</taxon>
        <taxon>Clavelina</taxon>
    </lineage>
</organism>
<keyword evidence="14" id="KW-1185">Reference proteome</keyword>
<dbReference type="Proteomes" id="UP001642483">
    <property type="component" value="Unassembled WGS sequence"/>
</dbReference>
<feature type="domain" description="Peptidase M14" evidence="12">
    <location>
        <begin position="132"/>
        <end position="428"/>
    </location>
</feature>
<dbReference type="EMBL" id="CAWYQH010000096">
    <property type="protein sequence ID" value="CAK8682725.1"/>
    <property type="molecule type" value="Genomic_DNA"/>
</dbReference>
<evidence type="ECO:0000256" key="8">
    <source>
        <dbReference type="ARBA" id="ARBA00022833"/>
    </source>
</evidence>
<feature type="active site" description="Proton donor/acceptor" evidence="11">
    <location>
        <position position="394"/>
    </location>
</feature>
<dbReference type="PANTHER" id="PTHR11705:SF17">
    <property type="entry name" value="CARBOXYPEPTIDASE B2"/>
    <property type="match status" value="1"/>
</dbReference>